<sequence length="452" mass="51483">MERRLTHDTTRQGDHVLYWMQASQRARGNPALDAAIREANQLKKPLFVCFCLDPKGEGRESRHLRFMLEGLLETRQLLAKQGIPFLLKNGPPHEVVTALAEDASMVVTDKGYLRGQKEERALLAERLDVPFIEVEGDVIVPVEIASGKEEWSAATFRRRITPHLDHFPAQSPSPEVKVGVRTEEYTSLPLGNPDEIIRYLNPLDDAGPATFTGGLSEAHRLLDLFMKKKISRYAEERNDPNADALSCLSPYLHFGQISPLEVALRVRAAGGNGVGNGENAAAYLEEMIVRRELSMNFVHYNPDYASPACLPDWAKKTLAEHTGDLREYEYSLRELEEAKTHDPYWNAAQNEMCVTGKMHGYMRMYWGKKVIEWSRTPDEAYHTLLTLNNRYELDGRDPNSYAGIAWCFGKHDRAWKERSVFGKVRYMNADGLRRKFDADRYAARFADQYTEG</sequence>
<dbReference type="PROSITE" id="PS51645">
    <property type="entry name" value="PHR_CRY_ALPHA_BETA"/>
    <property type="match status" value="1"/>
</dbReference>
<dbReference type="SUPFAM" id="SSF52425">
    <property type="entry name" value="Cryptochrome/photolyase, N-terminal domain"/>
    <property type="match status" value="1"/>
</dbReference>
<dbReference type="FunFam" id="1.10.579.10:FF:000002">
    <property type="entry name" value="Deoxyribodipyrimidine photolyase"/>
    <property type="match status" value="1"/>
</dbReference>
<evidence type="ECO:0000313" key="16">
    <source>
        <dbReference type="EMBL" id="MDE4907690.1"/>
    </source>
</evidence>
<dbReference type="InterPro" id="IPR036155">
    <property type="entry name" value="Crypto/Photolyase_N_sf"/>
</dbReference>
<comment type="cofactor">
    <cofactor evidence="1">
        <name>FAD</name>
        <dbReference type="ChEBI" id="CHEBI:57692"/>
    </cofactor>
</comment>
<dbReference type="InterPro" id="IPR032673">
    <property type="entry name" value="DNA_photolyase_2_CS"/>
</dbReference>
<evidence type="ECO:0000256" key="4">
    <source>
        <dbReference type="ARBA" id="ARBA00014046"/>
    </source>
</evidence>
<evidence type="ECO:0000256" key="14">
    <source>
        <dbReference type="ARBA" id="ARBA00053026"/>
    </source>
</evidence>
<dbReference type="PROSITE" id="PS01084">
    <property type="entry name" value="DNA_PHOTOLYASES_2_2"/>
    <property type="match status" value="1"/>
</dbReference>
<evidence type="ECO:0000256" key="5">
    <source>
        <dbReference type="ARBA" id="ARBA00022630"/>
    </source>
</evidence>
<name>A0A9Q4PV71_9EURY</name>
<dbReference type="EMBL" id="JAKELO010000002">
    <property type="protein sequence ID" value="MDE4907690.1"/>
    <property type="molecule type" value="Genomic_DNA"/>
</dbReference>
<protein>
    <recommendedName>
        <fullName evidence="4">Deoxyribodipyrimidine photo-lyase</fullName>
        <ecNumber evidence="3">4.1.99.3</ecNumber>
    </recommendedName>
    <alternativeName>
        <fullName evidence="12">DNA photolyase</fullName>
    </alternativeName>
</protein>
<keyword evidence="17" id="KW-1185">Reference proteome</keyword>
<comment type="catalytic activity">
    <reaction evidence="13">
        <text>cyclobutadipyrimidine (in DNA) = 2 pyrimidine residues (in DNA).</text>
        <dbReference type="EC" id="4.1.99.3"/>
    </reaction>
</comment>
<dbReference type="GO" id="GO:0003677">
    <property type="term" value="F:DNA binding"/>
    <property type="evidence" value="ECO:0007669"/>
    <property type="project" value="UniProtKB-KW"/>
</dbReference>
<evidence type="ECO:0000256" key="10">
    <source>
        <dbReference type="ARBA" id="ARBA00023204"/>
    </source>
</evidence>
<dbReference type="EC" id="4.1.99.3" evidence="3"/>
<reference evidence="16" key="1">
    <citation type="submission" date="2022-01" db="EMBL/GenBank/DDBJ databases">
        <title>Draft genome of Methanogenium marinum DSM 15558.</title>
        <authorList>
            <person name="Chen S.-C."/>
            <person name="You Y.-T."/>
        </authorList>
    </citation>
    <scope>NUCLEOTIDE SEQUENCE</scope>
    <source>
        <strain evidence="16">DSM 15558</strain>
    </source>
</reference>
<evidence type="ECO:0000256" key="7">
    <source>
        <dbReference type="ARBA" id="ARBA00022827"/>
    </source>
</evidence>
<dbReference type="PANTHER" id="PTHR10211:SF0">
    <property type="entry name" value="DEOXYRIBODIPYRIMIDINE PHOTO-LYASE"/>
    <property type="match status" value="1"/>
</dbReference>
<evidence type="ECO:0000259" key="15">
    <source>
        <dbReference type="PROSITE" id="PS51645"/>
    </source>
</evidence>
<dbReference type="Pfam" id="PF00875">
    <property type="entry name" value="DNA_photolyase"/>
    <property type="match status" value="1"/>
</dbReference>
<comment type="similarity">
    <text evidence="2">Belongs to the DNA photolyase class-2 family.</text>
</comment>
<keyword evidence="11 16" id="KW-0456">Lyase</keyword>
<dbReference type="PANTHER" id="PTHR10211">
    <property type="entry name" value="DEOXYRIBODIPYRIMIDINE PHOTOLYASE"/>
    <property type="match status" value="1"/>
</dbReference>
<dbReference type="InterPro" id="IPR006050">
    <property type="entry name" value="DNA_photolyase_N"/>
</dbReference>
<dbReference type="Gene3D" id="3.40.50.620">
    <property type="entry name" value="HUPs"/>
    <property type="match status" value="1"/>
</dbReference>
<dbReference type="SUPFAM" id="SSF48173">
    <property type="entry name" value="Cryptochrome/photolyase FAD-binding domain"/>
    <property type="match status" value="1"/>
</dbReference>
<dbReference type="GO" id="GO:0000719">
    <property type="term" value="P:photoreactive repair"/>
    <property type="evidence" value="ECO:0007669"/>
    <property type="project" value="TreeGrafter"/>
</dbReference>
<dbReference type="Gene3D" id="1.25.40.80">
    <property type="match status" value="1"/>
</dbReference>
<evidence type="ECO:0000256" key="1">
    <source>
        <dbReference type="ARBA" id="ARBA00001974"/>
    </source>
</evidence>
<keyword evidence="5" id="KW-0285">Flavoprotein</keyword>
<dbReference type="InterPro" id="IPR036134">
    <property type="entry name" value="Crypto/Photolyase_FAD-like_sf"/>
</dbReference>
<keyword evidence="9" id="KW-0238">DNA-binding</keyword>
<keyword evidence="6" id="KW-0227">DNA damage</keyword>
<accession>A0A9Q4PV71</accession>
<dbReference type="AlphaFoldDB" id="A0A9Q4PV71"/>
<dbReference type="GO" id="GO:0003904">
    <property type="term" value="F:deoxyribodipyrimidine photo-lyase activity"/>
    <property type="evidence" value="ECO:0007669"/>
    <property type="project" value="UniProtKB-EC"/>
</dbReference>
<organism evidence="16 17">
    <name type="scientific">Methanogenium marinum</name>
    <dbReference type="NCBI Taxonomy" id="348610"/>
    <lineage>
        <taxon>Archaea</taxon>
        <taxon>Methanobacteriati</taxon>
        <taxon>Methanobacteriota</taxon>
        <taxon>Stenosarchaea group</taxon>
        <taxon>Methanomicrobia</taxon>
        <taxon>Methanomicrobiales</taxon>
        <taxon>Methanomicrobiaceae</taxon>
        <taxon>Methanogenium</taxon>
    </lineage>
</organism>
<dbReference type="InterPro" id="IPR014729">
    <property type="entry name" value="Rossmann-like_a/b/a_fold"/>
</dbReference>
<comment type="caution">
    <text evidence="16">The sequence shown here is derived from an EMBL/GenBank/DDBJ whole genome shotgun (WGS) entry which is preliminary data.</text>
</comment>
<proteinExistence type="inferred from homology"/>
<keyword evidence="8" id="KW-0157">Chromophore</keyword>
<evidence type="ECO:0000256" key="12">
    <source>
        <dbReference type="ARBA" id="ARBA00031671"/>
    </source>
</evidence>
<evidence type="ECO:0000256" key="8">
    <source>
        <dbReference type="ARBA" id="ARBA00022991"/>
    </source>
</evidence>
<evidence type="ECO:0000256" key="6">
    <source>
        <dbReference type="ARBA" id="ARBA00022763"/>
    </source>
</evidence>
<gene>
    <name evidence="16" type="ORF">L0665_03565</name>
</gene>
<comment type="cofactor">
    <cofactor evidence="14">
        <name>coenzyme F420-(gamma-Glu)n</name>
        <dbReference type="ChEBI" id="CHEBI:133980"/>
    </cofactor>
</comment>
<dbReference type="InterPro" id="IPR052219">
    <property type="entry name" value="Photolyase_Class-2"/>
</dbReference>
<evidence type="ECO:0000256" key="9">
    <source>
        <dbReference type="ARBA" id="ARBA00023125"/>
    </source>
</evidence>
<evidence type="ECO:0000256" key="3">
    <source>
        <dbReference type="ARBA" id="ARBA00013149"/>
    </source>
</evidence>
<keyword evidence="10" id="KW-0234">DNA repair</keyword>
<dbReference type="Proteomes" id="UP001143747">
    <property type="component" value="Unassembled WGS sequence"/>
</dbReference>
<evidence type="ECO:0000313" key="17">
    <source>
        <dbReference type="Proteomes" id="UP001143747"/>
    </source>
</evidence>
<dbReference type="Gene3D" id="1.10.579.10">
    <property type="entry name" value="DNA Cyclobutane Dipyrimidine Photolyase, subunit A, domain 3"/>
    <property type="match status" value="1"/>
</dbReference>
<keyword evidence="7" id="KW-0274">FAD</keyword>
<feature type="domain" description="Photolyase/cryptochrome alpha/beta" evidence="15">
    <location>
        <begin position="14"/>
        <end position="142"/>
    </location>
</feature>
<evidence type="ECO:0000256" key="11">
    <source>
        <dbReference type="ARBA" id="ARBA00023239"/>
    </source>
</evidence>
<dbReference type="RefSeq" id="WP_274924338.1">
    <property type="nucleotide sequence ID" value="NZ_JAKELO010000002.1"/>
</dbReference>
<evidence type="ECO:0000256" key="13">
    <source>
        <dbReference type="ARBA" id="ARBA00033999"/>
    </source>
</evidence>
<evidence type="ECO:0000256" key="2">
    <source>
        <dbReference type="ARBA" id="ARBA00006409"/>
    </source>
</evidence>